<evidence type="ECO:0000256" key="10">
    <source>
        <dbReference type="ARBA" id="ARBA00023136"/>
    </source>
</evidence>
<reference evidence="11" key="1">
    <citation type="submission" date="2024-03" db="EMBL/GenBank/DDBJ databases">
        <title>WGS assembly of Saponaria officinalis var. Norfolk2.</title>
        <authorList>
            <person name="Jenkins J."/>
            <person name="Shu S."/>
            <person name="Grimwood J."/>
            <person name="Barry K."/>
            <person name="Goodstein D."/>
            <person name="Schmutz J."/>
            <person name="Leebens-Mack J."/>
            <person name="Osbourn A."/>
        </authorList>
    </citation>
    <scope>NUCLEOTIDE SEQUENCE [LARGE SCALE GENOMIC DNA]</scope>
    <source>
        <strain evidence="11">JIC</strain>
    </source>
</reference>
<protein>
    <submittedName>
        <fullName evidence="11">Uncharacterized protein</fullName>
    </submittedName>
</protein>
<keyword evidence="10" id="KW-0472">Membrane</keyword>
<evidence type="ECO:0000313" key="12">
    <source>
        <dbReference type="Proteomes" id="UP001443914"/>
    </source>
</evidence>
<keyword evidence="5" id="KW-0999">Mitochondrion inner membrane</keyword>
<keyword evidence="8" id="KW-0811">Translocation</keyword>
<dbReference type="PANTHER" id="PTHR10485:SF0">
    <property type="entry name" value="AT05822P-RELATED"/>
    <property type="match status" value="1"/>
</dbReference>
<dbReference type="AlphaFoldDB" id="A0AAW1LYL0"/>
<dbReference type="GO" id="GO:0008320">
    <property type="term" value="F:protein transmembrane transporter activity"/>
    <property type="evidence" value="ECO:0007669"/>
    <property type="project" value="TreeGrafter"/>
</dbReference>
<organism evidence="11 12">
    <name type="scientific">Saponaria officinalis</name>
    <name type="common">Common soapwort</name>
    <name type="synonym">Lychnis saponaria</name>
    <dbReference type="NCBI Taxonomy" id="3572"/>
    <lineage>
        <taxon>Eukaryota</taxon>
        <taxon>Viridiplantae</taxon>
        <taxon>Streptophyta</taxon>
        <taxon>Embryophyta</taxon>
        <taxon>Tracheophyta</taxon>
        <taxon>Spermatophyta</taxon>
        <taxon>Magnoliopsida</taxon>
        <taxon>eudicotyledons</taxon>
        <taxon>Gunneridae</taxon>
        <taxon>Pentapetalae</taxon>
        <taxon>Caryophyllales</taxon>
        <taxon>Caryophyllaceae</taxon>
        <taxon>Caryophylleae</taxon>
        <taxon>Saponaria</taxon>
    </lineage>
</organism>
<keyword evidence="12" id="KW-1185">Reference proteome</keyword>
<comment type="subcellular location">
    <subcellularLocation>
        <location evidence="1">Mitochondrion inner membrane</location>
        <topology evidence="1">Multi-pass membrane protein</topology>
    </subcellularLocation>
</comment>
<evidence type="ECO:0000256" key="9">
    <source>
        <dbReference type="ARBA" id="ARBA00023128"/>
    </source>
</evidence>
<evidence type="ECO:0000256" key="6">
    <source>
        <dbReference type="ARBA" id="ARBA00022927"/>
    </source>
</evidence>
<evidence type="ECO:0000256" key="2">
    <source>
        <dbReference type="ARBA" id="ARBA00008444"/>
    </source>
</evidence>
<dbReference type="GO" id="GO:0005744">
    <property type="term" value="C:TIM23 mitochondrial import inner membrane translocase complex"/>
    <property type="evidence" value="ECO:0007669"/>
    <property type="project" value="TreeGrafter"/>
</dbReference>
<evidence type="ECO:0000256" key="8">
    <source>
        <dbReference type="ARBA" id="ARBA00023010"/>
    </source>
</evidence>
<evidence type="ECO:0000256" key="3">
    <source>
        <dbReference type="ARBA" id="ARBA00022448"/>
    </source>
</evidence>
<accession>A0AAW1LYL0</accession>
<dbReference type="Proteomes" id="UP001443914">
    <property type="component" value="Unassembled WGS sequence"/>
</dbReference>
<gene>
    <name evidence="11" type="ORF">RND81_03G057700</name>
</gene>
<keyword evidence="9" id="KW-0496">Mitochondrion</keyword>
<keyword evidence="3" id="KW-0813">Transport</keyword>
<keyword evidence="4" id="KW-0812">Transmembrane</keyword>
<evidence type="ECO:0000256" key="7">
    <source>
        <dbReference type="ARBA" id="ARBA00022989"/>
    </source>
</evidence>
<proteinExistence type="inferred from homology"/>
<comment type="caution">
    <text evidence="11">The sequence shown here is derived from an EMBL/GenBank/DDBJ whole genome shotgun (WGS) entry which is preliminary data.</text>
</comment>
<dbReference type="EMBL" id="JBDFQZ010000003">
    <property type="protein sequence ID" value="KAK9740754.1"/>
    <property type="molecule type" value="Genomic_DNA"/>
</dbReference>
<comment type="similarity">
    <text evidence="2">Belongs to the Tim17/Tim22/Tim23 family.</text>
</comment>
<dbReference type="GO" id="GO:0030150">
    <property type="term" value="P:protein import into mitochondrial matrix"/>
    <property type="evidence" value="ECO:0007669"/>
    <property type="project" value="TreeGrafter"/>
</dbReference>
<dbReference type="PANTHER" id="PTHR10485">
    <property type="entry name" value="MITOCHONDRIAL IMPORT INNER MEMBRANE TRANSLOCASE SUBUNIT TIM-17"/>
    <property type="match status" value="1"/>
</dbReference>
<evidence type="ECO:0000313" key="11">
    <source>
        <dbReference type="EMBL" id="KAK9740754.1"/>
    </source>
</evidence>
<evidence type="ECO:0000256" key="1">
    <source>
        <dbReference type="ARBA" id="ARBA00004448"/>
    </source>
</evidence>
<keyword evidence="6" id="KW-0653">Protein transport</keyword>
<name>A0AAW1LYL0_SAPOF</name>
<dbReference type="Pfam" id="PF02466">
    <property type="entry name" value="Tim17"/>
    <property type="match status" value="1"/>
</dbReference>
<evidence type="ECO:0000256" key="4">
    <source>
        <dbReference type="ARBA" id="ARBA00022692"/>
    </source>
</evidence>
<sequence>MILPKAEPYMDSDSIINSIVDEAGTGFILGSTAGFGYHFLKGYKTRTFTNSLRSVIPHVPRVGGAGVKWTLLLYAVNTGLATLRNRSDPLNSFCAGAVTAAAATANRGSTFSIGAGVCLGGIMAAVEAMSIERQKLEARLDWRPTGPPGCIADEYALMELTRLARTNASANKATSA</sequence>
<evidence type="ECO:0000256" key="5">
    <source>
        <dbReference type="ARBA" id="ARBA00022792"/>
    </source>
</evidence>
<keyword evidence="7" id="KW-1133">Transmembrane helix</keyword>